<evidence type="ECO:0000313" key="2">
    <source>
        <dbReference type="Proteomes" id="UP001428341"/>
    </source>
</evidence>
<organism evidence="1 2">
    <name type="scientific">Citrus x changshan-huyou</name>
    <dbReference type="NCBI Taxonomy" id="2935761"/>
    <lineage>
        <taxon>Eukaryota</taxon>
        <taxon>Viridiplantae</taxon>
        <taxon>Streptophyta</taxon>
        <taxon>Embryophyta</taxon>
        <taxon>Tracheophyta</taxon>
        <taxon>Spermatophyta</taxon>
        <taxon>Magnoliopsida</taxon>
        <taxon>eudicotyledons</taxon>
        <taxon>Gunneridae</taxon>
        <taxon>Pentapetalae</taxon>
        <taxon>rosids</taxon>
        <taxon>malvids</taxon>
        <taxon>Sapindales</taxon>
        <taxon>Rutaceae</taxon>
        <taxon>Aurantioideae</taxon>
        <taxon>Citrus</taxon>
    </lineage>
</organism>
<protein>
    <submittedName>
        <fullName evidence="1">Uncharacterized protein</fullName>
    </submittedName>
</protein>
<proteinExistence type="predicted"/>
<accession>A0AAP0MUF8</accession>
<keyword evidence="2" id="KW-1185">Reference proteome</keyword>
<name>A0AAP0MUF8_9ROSI</name>
<dbReference type="AlphaFoldDB" id="A0AAP0MUF8"/>
<reference evidence="1 2" key="1">
    <citation type="submission" date="2024-05" db="EMBL/GenBank/DDBJ databases">
        <title>Haplotype-resolved chromosome-level genome assembly of Huyou (Citrus changshanensis).</title>
        <authorList>
            <person name="Miao C."/>
            <person name="Chen W."/>
            <person name="Wu Y."/>
            <person name="Wang L."/>
            <person name="Zhao S."/>
            <person name="Grierson D."/>
            <person name="Xu C."/>
            <person name="Chen K."/>
        </authorList>
    </citation>
    <scope>NUCLEOTIDE SEQUENCE [LARGE SCALE GENOMIC DNA]</scope>
    <source>
        <strain evidence="1">01-14</strain>
        <tissue evidence="1">Leaf</tissue>
    </source>
</reference>
<evidence type="ECO:0000313" key="1">
    <source>
        <dbReference type="EMBL" id="KAK9220968.1"/>
    </source>
</evidence>
<gene>
    <name evidence="1" type="ORF">WN944_009392</name>
</gene>
<sequence length="111" mass="12327">MVVWWPVAEVRRSLATFRRSWRWSGDLPTVSGDLPAWSDGGPIGSVDIQFGLTNLPSLAIMYFLHRTPKDADILIQNGIIGPGDSEILSAALKRLRKDTLMGRDFLYANGL</sequence>
<dbReference type="EMBL" id="JBCGBO010000002">
    <property type="protein sequence ID" value="KAK9220968.1"/>
    <property type="molecule type" value="Genomic_DNA"/>
</dbReference>
<comment type="caution">
    <text evidence="1">The sequence shown here is derived from an EMBL/GenBank/DDBJ whole genome shotgun (WGS) entry which is preliminary data.</text>
</comment>
<dbReference type="Proteomes" id="UP001428341">
    <property type="component" value="Unassembled WGS sequence"/>
</dbReference>